<protein>
    <submittedName>
        <fullName evidence="1">Uncharacterized protein</fullName>
    </submittedName>
</protein>
<evidence type="ECO:0000313" key="2">
    <source>
        <dbReference type="Proteomes" id="UP000054893"/>
    </source>
</evidence>
<dbReference type="EMBL" id="FCOC02000023">
    <property type="protein sequence ID" value="SAL50305.1"/>
    <property type="molecule type" value="Genomic_DNA"/>
</dbReference>
<name>A0A158I105_CABSO</name>
<sequence>MSYLCAEIRAYDDIRKVMTVAFSEQWPLKATCATFAEVSLDDCDAIGHDADAGDTGLTSDEACVLKLLLDEGGPLEDVLGHPEHLVGRVCELDE</sequence>
<dbReference type="Proteomes" id="UP000054893">
    <property type="component" value="Unassembled WGS sequence"/>
</dbReference>
<reference evidence="1 2" key="1">
    <citation type="submission" date="2016-01" db="EMBL/GenBank/DDBJ databases">
        <authorList>
            <person name="Oliw E.H."/>
        </authorList>
    </citation>
    <scope>NUCLEOTIDE SEQUENCE [LARGE SCALE GENOMIC DNA]</scope>
    <source>
        <strain evidence="1">LMG 22029</strain>
    </source>
</reference>
<evidence type="ECO:0000313" key="1">
    <source>
        <dbReference type="EMBL" id="SAL50305.1"/>
    </source>
</evidence>
<dbReference type="RefSeq" id="WP_060858311.1">
    <property type="nucleotide sequence ID" value="NZ_FCOC02000023.1"/>
</dbReference>
<dbReference type="AlphaFoldDB" id="A0A158I105"/>
<accession>A0A158I105</accession>
<dbReference type="OrthoDB" id="9008096at2"/>
<proteinExistence type="predicted"/>
<gene>
    <name evidence="1" type="ORF">AWB64_05317</name>
</gene>
<organism evidence="1 2">
    <name type="scientific">Caballeronia sordidicola</name>
    <name type="common">Burkholderia sordidicola</name>
    <dbReference type="NCBI Taxonomy" id="196367"/>
    <lineage>
        <taxon>Bacteria</taxon>
        <taxon>Pseudomonadati</taxon>
        <taxon>Pseudomonadota</taxon>
        <taxon>Betaproteobacteria</taxon>
        <taxon>Burkholderiales</taxon>
        <taxon>Burkholderiaceae</taxon>
        <taxon>Caballeronia</taxon>
    </lineage>
</organism>